<name>I8WM41_9BACE</name>
<gene>
    <name evidence="1" type="ORF">HMPREF1062_00537</name>
</gene>
<protein>
    <submittedName>
        <fullName evidence="1">Uncharacterized protein</fullName>
    </submittedName>
</protein>
<accession>I8WM41</accession>
<dbReference type="Proteomes" id="UP000003741">
    <property type="component" value="Unassembled WGS sequence"/>
</dbReference>
<dbReference type="AlphaFoldDB" id="I8WM41"/>
<feature type="non-terminal residue" evidence="1">
    <location>
        <position position="22"/>
    </location>
</feature>
<dbReference type="HOGENOM" id="CLU_3425518_0_0_10"/>
<comment type="caution">
    <text evidence="1">The sequence shown here is derived from an EMBL/GenBank/DDBJ whole genome shotgun (WGS) entry which is preliminary data.</text>
</comment>
<dbReference type="EMBL" id="AGXG01000007">
    <property type="protein sequence ID" value="EIY38897.1"/>
    <property type="molecule type" value="Genomic_DNA"/>
</dbReference>
<reference evidence="1 2" key="1">
    <citation type="submission" date="2012-02" db="EMBL/GenBank/DDBJ databases">
        <title>The Genome Sequence of Bacteroides cellulosilyticus CL02T12C19.</title>
        <authorList>
            <consortium name="The Broad Institute Genome Sequencing Platform"/>
            <person name="Earl A."/>
            <person name="Ward D."/>
            <person name="Feldgarden M."/>
            <person name="Gevers D."/>
            <person name="Zitomersky N.L."/>
            <person name="Coyne M.J."/>
            <person name="Comstock L.E."/>
            <person name="Young S.K."/>
            <person name="Zeng Q."/>
            <person name="Gargeya S."/>
            <person name="Fitzgerald M."/>
            <person name="Haas B."/>
            <person name="Abouelleil A."/>
            <person name="Alvarado L."/>
            <person name="Arachchi H.M."/>
            <person name="Berlin A."/>
            <person name="Chapman S.B."/>
            <person name="Gearin G."/>
            <person name="Goldberg J."/>
            <person name="Griggs A."/>
            <person name="Gujja S."/>
            <person name="Hansen M."/>
            <person name="Heiman D."/>
            <person name="Howarth C."/>
            <person name="Larimer J."/>
            <person name="Lui A."/>
            <person name="MacDonald P.J.P."/>
            <person name="McCowen C."/>
            <person name="Montmayeur A."/>
            <person name="Murphy C."/>
            <person name="Neiman D."/>
            <person name="Pearson M."/>
            <person name="Priest M."/>
            <person name="Roberts A."/>
            <person name="Saif S."/>
            <person name="Shea T."/>
            <person name="Sisk P."/>
            <person name="Stolte C."/>
            <person name="Sykes S."/>
            <person name="Wortman J."/>
            <person name="Nusbaum C."/>
            <person name="Birren B."/>
        </authorList>
    </citation>
    <scope>NUCLEOTIDE SEQUENCE [LARGE SCALE GENOMIC DNA]</scope>
    <source>
        <strain evidence="1 2">CL02T12C19</strain>
    </source>
</reference>
<proteinExistence type="predicted"/>
<evidence type="ECO:0000313" key="2">
    <source>
        <dbReference type="Proteomes" id="UP000003741"/>
    </source>
</evidence>
<organism evidence="1 2">
    <name type="scientific">Bacteroides cellulosilyticus CL02T12C19</name>
    <dbReference type="NCBI Taxonomy" id="997874"/>
    <lineage>
        <taxon>Bacteria</taxon>
        <taxon>Pseudomonadati</taxon>
        <taxon>Bacteroidota</taxon>
        <taxon>Bacteroidia</taxon>
        <taxon>Bacteroidales</taxon>
        <taxon>Bacteroidaceae</taxon>
        <taxon>Bacteroides</taxon>
    </lineage>
</organism>
<keyword evidence="2" id="KW-1185">Reference proteome</keyword>
<evidence type="ECO:0000313" key="1">
    <source>
        <dbReference type="EMBL" id="EIY38897.1"/>
    </source>
</evidence>
<sequence length="22" mass="2607">MTRMTRIFFLSTFIAQPFKSAL</sequence>